<comment type="caution">
    <text evidence="1">The sequence shown here is derived from an EMBL/GenBank/DDBJ whole genome shotgun (WGS) entry which is preliminary data.</text>
</comment>
<name>F3L1Z3_9GAMM</name>
<evidence type="ECO:0000313" key="1">
    <source>
        <dbReference type="EMBL" id="EGG29671.1"/>
    </source>
</evidence>
<gene>
    <name evidence="1" type="ORF">IMCC3088_1483</name>
</gene>
<dbReference type="EMBL" id="AEIG01000037">
    <property type="protein sequence ID" value="EGG29671.1"/>
    <property type="molecule type" value="Genomic_DNA"/>
</dbReference>
<dbReference type="AlphaFoldDB" id="F3L1Z3"/>
<dbReference type="STRING" id="2518989.IMCC3088_1483"/>
<proteinExistence type="predicted"/>
<organism evidence="1 2">
    <name type="scientific">Aequoribacter fuscus</name>
    <dbReference type="NCBI Taxonomy" id="2518989"/>
    <lineage>
        <taxon>Bacteria</taxon>
        <taxon>Pseudomonadati</taxon>
        <taxon>Pseudomonadota</taxon>
        <taxon>Gammaproteobacteria</taxon>
        <taxon>Cellvibrionales</taxon>
        <taxon>Halieaceae</taxon>
        <taxon>Aequoribacter</taxon>
    </lineage>
</organism>
<protein>
    <submittedName>
        <fullName evidence="1">Uncharacterized protein</fullName>
    </submittedName>
</protein>
<accession>F3L1Z3</accession>
<dbReference type="Proteomes" id="UP000005615">
    <property type="component" value="Unassembled WGS sequence"/>
</dbReference>
<keyword evidence="2" id="KW-1185">Reference proteome</keyword>
<sequence>MLKKVALLGLTSALALIAVPSMADEAKQSCILKGVVNKAKAEQRGLDVYVDFKSAKPASRQASCDLSRGQPLMIKEAQAEKLQDLPHGTRVAYQYTVMADNTAAWQLLTPSL</sequence>
<evidence type="ECO:0000313" key="2">
    <source>
        <dbReference type="Proteomes" id="UP000005615"/>
    </source>
</evidence>
<reference evidence="1 2" key="1">
    <citation type="journal article" date="2011" name="J. Bacteriol.">
        <title>Genome sequence of strain IMCC3088, a proteorhodopsin-containing marine bacterium belonging to the OM60/NOR5 clade.</title>
        <authorList>
            <person name="Jang Y."/>
            <person name="Oh H.M."/>
            <person name="Kang I."/>
            <person name="Lee K."/>
            <person name="Yang S.J."/>
            <person name="Cho J.C."/>
        </authorList>
    </citation>
    <scope>NUCLEOTIDE SEQUENCE [LARGE SCALE GENOMIC DNA]</scope>
    <source>
        <strain evidence="1 2">IMCC3088</strain>
    </source>
</reference>
<dbReference type="RefSeq" id="WP_009575780.1">
    <property type="nucleotide sequence ID" value="NZ_AEIG01000037.1"/>
</dbReference>